<evidence type="ECO:0000313" key="3">
    <source>
        <dbReference type="Proteomes" id="UP000719412"/>
    </source>
</evidence>
<reference evidence="2" key="2">
    <citation type="submission" date="2021-08" db="EMBL/GenBank/DDBJ databases">
        <authorList>
            <person name="Eriksson T."/>
        </authorList>
    </citation>
    <scope>NUCLEOTIDE SEQUENCE</scope>
    <source>
        <strain evidence="2">Stoneville</strain>
        <tissue evidence="2">Whole head</tissue>
    </source>
</reference>
<comment type="caution">
    <text evidence="2">The sequence shown here is derived from an EMBL/GenBank/DDBJ whole genome shotgun (WGS) entry which is preliminary data.</text>
</comment>
<sequence length="522" mass="59550">MSLKVFTFFLVALLSQNIECVTRVRLDIQNQYNPTLLRLKDLANIKAQEALRTFDTLDAQLKANQLRTKNATQTQINKIKDIIATAKKSSNVTTIVLGCLKVQETAASRLSTSSLNGCYTNENITALKTSRGRFGTLANVASNTPYYCTNLNPLETQNESYARCLAEKVPDLNRQINIVETEYQELSNSTLHFNLNCLTDKAGTILSQIGVISFDINVWSQDICDPSLIKLKSHLSKRIVQGLHHYHDLQAQARSNTRQIKKIFPELEECVVLKLHECFVEQKLSTLHDMILRYQSLSSGVKSGDDFGQLDAQFDQLRGEIERHNRNCVASLANPNNYFDFSISYIKEDLDRKLGESFYHIIILKVNINVNAQYVETTVDEEIDRLIEKHDVECRGILTNYKKKLLENCRMEEDFKLLDEVRGRFKELNEVACLAEEVCTEMNPLKTQAEGLERCELSKIADLSHQIGVVAEEFETAKKKLFGDHDRCIRDLLGHAYSDLARIVYEVCKITHRAAVNHQRQH</sequence>
<keyword evidence="1" id="KW-0732">Signal</keyword>
<dbReference type="Proteomes" id="UP000719412">
    <property type="component" value="Unassembled WGS sequence"/>
</dbReference>
<name>A0A8J6LA82_TENMO</name>
<feature type="chain" id="PRO_5035151250" evidence="1">
    <location>
        <begin position="21"/>
        <end position="522"/>
    </location>
</feature>
<evidence type="ECO:0000256" key="1">
    <source>
        <dbReference type="SAM" id="SignalP"/>
    </source>
</evidence>
<reference evidence="2" key="1">
    <citation type="journal article" date="2020" name="J Insects Food Feed">
        <title>The yellow mealworm (Tenebrio molitor) genome: a resource for the emerging insects as food and feed industry.</title>
        <authorList>
            <person name="Eriksson T."/>
            <person name="Andere A."/>
            <person name="Kelstrup H."/>
            <person name="Emery V."/>
            <person name="Picard C."/>
        </authorList>
    </citation>
    <scope>NUCLEOTIDE SEQUENCE</scope>
    <source>
        <strain evidence="2">Stoneville</strain>
        <tissue evidence="2">Whole head</tissue>
    </source>
</reference>
<organism evidence="2 3">
    <name type="scientific">Tenebrio molitor</name>
    <name type="common">Yellow mealworm beetle</name>
    <dbReference type="NCBI Taxonomy" id="7067"/>
    <lineage>
        <taxon>Eukaryota</taxon>
        <taxon>Metazoa</taxon>
        <taxon>Ecdysozoa</taxon>
        <taxon>Arthropoda</taxon>
        <taxon>Hexapoda</taxon>
        <taxon>Insecta</taxon>
        <taxon>Pterygota</taxon>
        <taxon>Neoptera</taxon>
        <taxon>Endopterygota</taxon>
        <taxon>Coleoptera</taxon>
        <taxon>Polyphaga</taxon>
        <taxon>Cucujiformia</taxon>
        <taxon>Tenebrionidae</taxon>
        <taxon>Tenebrio</taxon>
    </lineage>
</organism>
<proteinExistence type="predicted"/>
<feature type="signal peptide" evidence="1">
    <location>
        <begin position="1"/>
        <end position="20"/>
    </location>
</feature>
<dbReference type="AlphaFoldDB" id="A0A8J6LA82"/>
<dbReference type="EMBL" id="JABDTM020025816">
    <property type="protein sequence ID" value="KAH0812752.1"/>
    <property type="molecule type" value="Genomic_DNA"/>
</dbReference>
<keyword evidence="3" id="KW-1185">Reference proteome</keyword>
<accession>A0A8J6LA82</accession>
<protein>
    <submittedName>
        <fullName evidence="2">Uncharacterized protein</fullName>
    </submittedName>
</protein>
<evidence type="ECO:0000313" key="2">
    <source>
        <dbReference type="EMBL" id="KAH0812752.1"/>
    </source>
</evidence>
<gene>
    <name evidence="2" type="ORF">GEV33_010040</name>
</gene>